<keyword evidence="2" id="KW-1185">Reference proteome</keyword>
<evidence type="ECO:0000313" key="2">
    <source>
        <dbReference type="Proteomes" id="UP000824881"/>
    </source>
</evidence>
<reference evidence="1 2" key="1">
    <citation type="journal article" date="2021" name="Appl. Environ. Microbiol.">
        <title>Genetic linkage and physical mapping for an oyster mushroom Pleurotus cornucopiae and QTL analysis for the trait cap color.</title>
        <authorList>
            <person name="Zhang Y."/>
            <person name="Gao W."/>
            <person name="Sonnenberg A."/>
            <person name="Chen Q."/>
            <person name="Zhang J."/>
            <person name="Huang C."/>
        </authorList>
    </citation>
    <scope>NUCLEOTIDE SEQUENCE [LARGE SCALE GENOMIC DNA]</scope>
    <source>
        <strain evidence="1">CCMSSC00406</strain>
    </source>
</reference>
<dbReference type="EMBL" id="WQMT02000005">
    <property type="protein sequence ID" value="KAG9222459.1"/>
    <property type="molecule type" value="Genomic_DNA"/>
</dbReference>
<comment type="caution">
    <text evidence="1">The sequence shown here is derived from an EMBL/GenBank/DDBJ whole genome shotgun (WGS) entry which is preliminary data.</text>
</comment>
<dbReference type="Proteomes" id="UP000824881">
    <property type="component" value="Unassembled WGS sequence"/>
</dbReference>
<sequence length="475" mass="49947">MHLGEQVIWPTAWEHHTTENCASSLFLVVCATKRVAEYAVSWSSHADFDIASTLAIMVEAEMFPAAALLTTVLLALSASATPLVTIRDSPISLPFARKTNFTGSVNLLKADQARAKALRARAEAKASGLALNVDAVINEPVDNQAVTYIASVNVGSPPTNFQLLIDTGSSNTWVGATTRYTQTSTSTRTSNSVSVTYGSGSFSGTEFIDRVDIGNGLVIPNQSIGVASRSTGFDGVDGILGIGPVDLTQGTLSPATNTLIPTVTDNLFSQGTITQNLLGISYNPTTVLDTVNGEITWGGTDSSKFTGSIGFAPITTTFPASEFWGINQSIRYGASTSILSSTAGIVDTGTTLVLIASDALSRYRSATGAVNDANTGLLRITAAQFANLQSLFFTVNGVSYELTANAQIWPRALNTAIGGNANSIYLIVGDLGSTTGSGLDFINGYTFLERFYSVFDTTNRRVGFATTANTHSTVN</sequence>
<organism evidence="1 2">
    <name type="scientific">Pleurotus cornucopiae</name>
    <name type="common">Cornucopia mushroom</name>
    <dbReference type="NCBI Taxonomy" id="5321"/>
    <lineage>
        <taxon>Eukaryota</taxon>
        <taxon>Fungi</taxon>
        <taxon>Dikarya</taxon>
        <taxon>Basidiomycota</taxon>
        <taxon>Agaricomycotina</taxon>
        <taxon>Agaricomycetes</taxon>
        <taxon>Agaricomycetidae</taxon>
        <taxon>Agaricales</taxon>
        <taxon>Pleurotineae</taxon>
        <taxon>Pleurotaceae</taxon>
        <taxon>Pleurotus</taxon>
    </lineage>
</organism>
<name>A0ACB7IY13_PLECO</name>
<gene>
    <name evidence="1" type="ORF">CCMSSC00406_0002794</name>
</gene>
<accession>A0ACB7IY13</accession>
<protein>
    <submittedName>
        <fullName evidence="1">Uncharacterized protein</fullName>
    </submittedName>
</protein>
<proteinExistence type="predicted"/>
<evidence type="ECO:0000313" key="1">
    <source>
        <dbReference type="EMBL" id="KAG9222459.1"/>
    </source>
</evidence>